<dbReference type="InterPro" id="IPR058462">
    <property type="entry name" value="DUF8149"/>
</dbReference>
<name>A0A643K2A3_9EURY</name>
<organism evidence="2">
    <name type="scientific">Haloferax sp. CBA1149</name>
    <dbReference type="NCBI Taxonomy" id="2650753"/>
    <lineage>
        <taxon>Archaea</taxon>
        <taxon>Methanobacteriati</taxon>
        <taxon>Methanobacteriota</taxon>
        <taxon>Stenosarchaea group</taxon>
        <taxon>Halobacteria</taxon>
        <taxon>Halobacteriales</taxon>
        <taxon>Haloferacaceae</taxon>
        <taxon>Haloferax</taxon>
    </lineage>
</organism>
<feature type="domain" description="DUF8149" evidence="1">
    <location>
        <begin position="4"/>
        <end position="70"/>
    </location>
</feature>
<comment type="caution">
    <text evidence="2">The sequence shown here is derived from an EMBL/GenBank/DDBJ whole genome shotgun (WGS) entry which is preliminary data.</text>
</comment>
<dbReference type="EMBL" id="VZUS01000001">
    <property type="protein sequence ID" value="KAB1188777.1"/>
    <property type="molecule type" value="Genomic_DNA"/>
</dbReference>
<proteinExistence type="predicted"/>
<dbReference type="RefSeq" id="WP_151138887.1">
    <property type="nucleotide sequence ID" value="NZ_VZUS01000001.1"/>
</dbReference>
<accession>A0A643K2A3</accession>
<dbReference type="Pfam" id="PF26476">
    <property type="entry name" value="DUF8149"/>
    <property type="match status" value="1"/>
</dbReference>
<gene>
    <name evidence="2" type="ORF">Hfx1149_12320</name>
</gene>
<reference evidence="2" key="1">
    <citation type="submission" date="2019-09" db="EMBL/GenBank/DDBJ databases">
        <title>Genomic analysis of Haloferax sp. CBA1149.</title>
        <authorList>
            <person name="Roh S.W."/>
        </authorList>
    </citation>
    <scope>NUCLEOTIDE SEQUENCE</scope>
    <source>
        <strain evidence="2">CBA1149</strain>
    </source>
</reference>
<evidence type="ECO:0000313" key="2">
    <source>
        <dbReference type="EMBL" id="KAB1188777.1"/>
    </source>
</evidence>
<evidence type="ECO:0000259" key="1">
    <source>
        <dbReference type="Pfam" id="PF26476"/>
    </source>
</evidence>
<sequence length="72" mass="7921">MPSDDDDAPLVPIVCEECETTSRIPLSEVPDKIRKHNDQLHDGEDIAQVDPEIVRHVTDLAAEDIVVSDDGT</sequence>
<dbReference type="AlphaFoldDB" id="A0A643K2A3"/>
<protein>
    <recommendedName>
        <fullName evidence="1">DUF8149 domain-containing protein</fullName>
    </recommendedName>
</protein>